<feature type="transmembrane region" description="Helical" evidence="7">
    <location>
        <begin position="160"/>
        <end position="182"/>
    </location>
</feature>
<feature type="transmembrane region" description="Helical" evidence="7">
    <location>
        <begin position="257"/>
        <end position="275"/>
    </location>
</feature>
<feature type="transmembrane region" description="Helical" evidence="7">
    <location>
        <begin position="64"/>
        <end position="87"/>
    </location>
</feature>
<reference evidence="8 9" key="1">
    <citation type="submission" date="2016-04" db="EMBL/GenBank/DDBJ databases">
        <title>Draft genome sequence of freshwater magnetotactic bacteria Magnetospirillum marisnigri SP-1 and Magnetospirillum moscoviense BB-1.</title>
        <authorList>
            <person name="Koziaeva V."/>
            <person name="Dziuba M.V."/>
            <person name="Ivanov T.M."/>
            <person name="Kuznetsov B."/>
            <person name="Grouzdev D.S."/>
        </authorList>
    </citation>
    <scope>NUCLEOTIDE SEQUENCE [LARGE SCALE GENOMIC DNA]</scope>
    <source>
        <strain evidence="8 9">SP-1</strain>
    </source>
</reference>
<evidence type="ECO:0000256" key="3">
    <source>
        <dbReference type="ARBA" id="ARBA00022475"/>
    </source>
</evidence>
<comment type="subcellular location">
    <subcellularLocation>
        <location evidence="1">Membrane</location>
        <topology evidence="1">Multi-pass membrane protein</topology>
    </subcellularLocation>
</comment>
<evidence type="ECO:0000256" key="1">
    <source>
        <dbReference type="ARBA" id="ARBA00004141"/>
    </source>
</evidence>
<organism evidence="8 9">
    <name type="scientific">Paramagnetospirillum marisnigri</name>
    <dbReference type="NCBI Taxonomy" id="1285242"/>
    <lineage>
        <taxon>Bacteria</taxon>
        <taxon>Pseudomonadati</taxon>
        <taxon>Pseudomonadota</taxon>
        <taxon>Alphaproteobacteria</taxon>
        <taxon>Rhodospirillales</taxon>
        <taxon>Magnetospirillaceae</taxon>
        <taxon>Paramagnetospirillum</taxon>
    </lineage>
</organism>
<gene>
    <name evidence="8" type="ORF">A6A04_15550</name>
</gene>
<keyword evidence="2" id="KW-0813">Transport</keyword>
<dbReference type="PANTHER" id="PTHR36838:SF1">
    <property type="entry name" value="SLR1864 PROTEIN"/>
    <property type="match status" value="1"/>
</dbReference>
<dbReference type="Pfam" id="PF03547">
    <property type="entry name" value="Mem_trans"/>
    <property type="match status" value="1"/>
</dbReference>
<dbReference type="EMBL" id="LWQT01000043">
    <property type="protein sequence ID" value="OAN52714.1"/>
    <property type="molecule type" value="Genomic_DNA"/>
</dbReference>
<dbReference type="AlphaFoldDB" id="A0A178MT70"/>
<evidence type="ECO:0000313" key="9">
    <source>
        <dbReference type="Proteomes" id="UP000078428"/>
    </source>
</evidence>
<feature type="transmembrane region" description="Helical" evidence="7">
    <location>
        <begin position="221"/>
        <end position="245"/>
    </location>
</feature>
<keyword evidence="5 7" id="KW-1133">Transmembrane helix</keyword>
<keyword evidence="4 7" id="KW-0812">Transmembrane</keyword>
<accession>A0A178MT70</accession>
<feature type="transmembrane region" description="Helical" evidence="7">
    <location>
        <begin position="40"/>
        <end position="58"/>
    </location>
</feature>
<evidence type="ECO:0008006" key="10">
    <source>
        <dbReference type="Google" id="ProtNLM"/>
    </source>
</evidence>
<feature type="transmembrane region" description="Helical" evidence="7">
    <location>
        <begin position="194"/>
        <end position="214"/>
    </location>
</feature>
<keyword evidence="6 7" id="KW-0472">Membrane</keyword>
<evidence type="ECO:0000256" key="7">
    <source>
        <dbReference type="SAM" id="Phobius"/>
    </source>
</evidence>
<evidence type="ECO:0000256" key="4">
    <source>
        <dbReference type="ARBA" id="ARBA00022692"/>
    </source>
</evidence>
<protein>
    <recommendedName>
        <fullName evidence="10">Transporter</fullName>
    </recommendedName>
</protein>
<evidence type="ECO:0000256" key="2">
    <source>
        <dbReference type="ARBA" id="ARBA00022448"/>
    </source>
</evidence>
<evidence type="ECO:0000256" key="6">
    <source>
        <dbReference type="ARBA" id="ARBA00023136"/>
    </source>
</evidence>
<comment type="caution">
    <text evidence="8">The sequence shown here is derived from an EMBL/GenBank/DDBJ whole genome shotgun (WGS) entry which is preliminary data.</text>
</comment>
<evidence type="ECO:0000256" key="5">
    <source>
        <dbReference type="ARBA" id="ARBA00022989"/>
    </source>
</evidence>
<feature type="transmembrane region" description="Helical" evidence="7">
    <location>
        <begin position="99"/>
        <end position="122"/>
    </location>
</feature>
<evidence type="ECO:0000313" key="8">
    <source>
        <dbReference type="EMBL" id="OAN52714.1"/>
    </source>
</evidence>
<keyword evidence="9" id="KW-1185">Reference proteome</keyword>
<sequence>MESMSLPFDTALALKLVPLYILVAVGFALGRLLDVKGQDLGRLALYVLSPAVVFKAFVGADLKGALLLLPLGVFALCALTALLARPLAARCWTDGRERIAAFTAGTGNTGFFGIPACLALIGPESLPYVVMVSFGATAYENSVGYYTVARAEATMGGALLRVLKFPGLHACWIGVAVNLYGIKVPPSLMQTVDILSGGFVPVGMMIVGLGLAQIRRLSLDVGFTAFTFAFKFALWPALALGFIWLDKTWLHGLGRTAHQVLLVESLVPLAAVTVVHAHLRNIHPDRAAIAVAGSTLFALAWLPLVFGRFGP</sequence>
<dbReference type="GO" id="GO:0055085">
    <property type="term" value="P:transmembrane transport"/>
    <property type="evidence" value="ECO:0007669"/>
    <property type="project" value="InterPro"/>
</dbReference>
<feature type="transmembrane region" description="Helical" evidence="7">
    <location>
        <begin position="128"/>
        <end position="148"/>
    </location>
</feature>
<feature type="transmembrane region" description="Helical" evidence="7">
    <location>
        <begin position="12"/>
        <end position="33"/>
    </location>
</feature>
<feature type="transmembrane region" description="Helical" evidence="7">
    <location>
        <begin position="287"/>
        <end position="306"/>
    </location>
</feature>
<keyword evidence="3" id="KW-1003">Cell membrane</keyword>
<proteinExistence type="predicted"/>
<dbReference type="GO" id="GO:0016020">
    <property type="term" value="C:membrane"/>
    <property type="evidence" value="ECO:0007669"/>
    <property type="project" value="UniProtKB-SubCell"/>
</dbReference>
<name>A0A178MT70_9PROT</name>
<dbReference type="InterPro" id="IPR004776">
    <property type="entry name" value="Mem_transp_PIN-like"/>
</dbReference>
<dbReference type="PANTHER" id="PTHR36838">
    <property type="entry name" value="AUXIN EFFLUX CARRIER FAMILY PROTEIN"/>
    <property type="match status" value="1"/>
</dbReference>
<dbReference type="OrthoDB" id="7329340at2"/>
<dbReference type="STRING" id="1285242.A6A04_15550"/>
<dbReference type="Proteomes" id="UP000078428">
    <property type="component" value="Unassembled WGS sequence"/>
</dbReference>